<reference evidence="2 3" key="1">
    <citation type="submission" date="2014-07" db="EMBL/GenBank/DDBJ databases">
        <authorList>
            <person name="McCorrison J."/>
            <person name="Sanka R."/>
            <person name="Torralba M."/>
            <person name="Gillis M."/>
            <person name="Haft D.H."/>
            <person name="Methe B."/>
            <person name="Sutton G."/>
            <person name="Nelson K.E."/>
        </authorList>
    </citation>
    <scope>NUCLEOTIDE SEQUENCE [LARGE SCALE GENOMIC DNA]</scope>
    <source>
        <strain evidence="2 3">DNF00058</strain>
    </source>
</reference>
<keyword evidence="1" id="KW-0472">Membrane</keyword>
<dbReference type="EMBL" id="JRNU01000021">
    <property type="protein sequence ID" value="KGF51874.1"/>
    <property type="molecule type" value="Genomic_DNA"/>
</dbReference>
<dbReference type="OrthoDB" id="1073038at2"/>
<dbReference type="RefSeq" id="WP_019035968.1">
    <property type="nucleotide sequence ID" value="NZ_JRNU01000021.1"/>
</dbReference>
<keyword evidence="3" id="KW-1185">Reference proteome</keyword>
<accession>A0A096D306</accession>
<organism evidence="2 3">
    <name type="scientific">Prevotella amnii DNF00058</name>
    <dbReference type="NCBI Taxonomy" id="1401066"/>
    <lineage>
        <taxon>Bacteria</taxon>
        <taxon>Pseudomonadati</taxon>
        <taxon>Bacteroidota</taxon>
        <taxon>Bacteroidia</taxon>
        <taxon>Bacteroidales</taxon>
        <taxon>Prevotellaceae</taxon>
        <taxon>Prevotella</taxon>
    </lineage>
</organism>
<sequence length="118" mass="13189">MQYEVVCKQCGRSFTLSLDKGSKTRCKCPYCAKDLIVVTPYSFAGEADTRKWAEGQAFKEAPVQPLVDNLGTFQEPLIIGKPEKRSLRLKVIIVFVIVLVAILLCDTLLYIIFSAISK</sequence>
<proteinExistence type="predicted"/>
<dbReference type="AlphaFoldDB" id="A0A096D306"/>
<gene>
    <name evidence="2" type="ORF">HMPREF9302_05590</name>
</gene>
<name>A0A096D306_9BACT</name>
<keyword evidence="1" id="KW-1133">Transmembrane helix</keyword>
<keyword evidence="1" id="KW-0812">Transmembrane</keyword>
<evidence type="ECO:0000256" key="1">
    <source>
        <dbReference type="SAM" id="Phobius"/>
    </source>
</evidence>
<comment type="caution">
    <text evidence="2">The sequence shown here is derived from an EMBL/GenBank/DDBJ whole genome shotgun (WGS) entry which is preliminary data.</text>
</comment>
<feature type="transmembrane region" description="Helical" evidence="1">
    <location>
        <begin position="91"/>
        <end position="113"/>
    </location>
</feature>
<protein>
    <submittedName>
        <fullName evidence="2">Uncharacterized protein</fullName>
    </submittedName>
</protein>
<evidence type="ECO:0000313" key="3">
    <source>
        <dbReference type="Proteomes" id="UP000029614"/>
    </source>
</evidence>
<dbReference type="Proteomes" id="UP000029614">
    <property type="component" value="Unassembled WGS sequence"/>
</dbReference>
<evidence type="ECO:0000313" key="2">
    <source>
        <dbReference type="EMBL" id="KGF51874.1"/>
    </source>
</evidence>